<dbReference type="Proteomes" id="UP000649617">
    <property type="component" value="Unassembled WGS sequence"/>
</dbReference>
<sequence length="130" mass="13116">MGAMLQSALLLVSAGMQDAGSLAKLVWIGAGGCSPILLLTVPYVIVLRRSRLRGAAGPLALASVGAVSQAARVFWRGPGHELQLRLGAEPVILGLGGAAGVWAGVLCSRAIACDRDGASRVMECAPSPAA</sequence>
<accession>A0A812JUC6</accession>
<comment type="caution">
    <text evidence="2">The sequence shown here is derived from an EMBL/GenBank/DDBJ whole genome shotgun (WGS) entry which is preliminary data.</text>
</comment>
<dbReference type="AlphaFoldDB" id="A0A812JUC6"/>
<evidence type="ECO:0000256" key="1">
    <source>
        <dbReference type="SAM" id="Phobius"/>
    </source>
</evidence>
<evidence type="ECO:0000313" key="2">
    <source>
        <dbReference type="EMBL" id="CAE7210526.1"/>
    </source>
</evidence>
<feature type="transmembrane region" description="Helical" evidence="1">
    <location>
        <begin position="91"/>
        <end position="112"/>
    </location>
</feature>
<keyword evidence="1" id="KW-0472">Membrane</keyword>
<name>A0A812JUC6_SYMPI</name>
<evidence type="ECO:0000313" key="3">
    <source>
        <dbReference type="Proteomes" id="UP000649617"/>
    </source>
</evidence>
<protein>
    <submittedName>
        <fullName evidence="2">Uncharacterized protein</fullName>
    </submittedName>
</protein>
<feature type="transmembrane region" description="Helical" evidence="1">
    <location>
        <begin position="25"/>
        <end position="45"/>
    </location>
</feature>
<keyword evidence="3" id="KW-1185">Reference proteome</keyword>
<gene>
    <name evidence="2" type="ORF">SPIL2461_LOCUS2269</name>
</gene>
<dbReference type="OrthoDB" id="8775810at2759"/>
<keyword evidence="1" id="KW-0812">Transmembrane</keyword>
<reference evidence="2" key="1">
    <citation type="submission" date="2021-02" db="EMBL/GenBank/DDBJ databases">
        <authorList>
            <person name="Dougan E. K."/>
            <person name="Rhodes N."/>
            <person name="Thang M."/>
            <person name="Chan C."/>
        </authorList>
    </citation>
    <scope>NUCLEOTIDE SEQUENCE</scope>
</reference>
<dbReference type="EMBL" id="CAJNIZ010002436">
    <property type="protein sequence ID" value="CAE7210526.1"/>
    <property type="molecule type" value="Genomic_DNA"/>
</dbReference>
<keyword evidence="1" id="KW-1133">Transmembrane helix</keyword>
<proteinExistence type="predicted"/>
<feature type="transmembrane region" description="Helical" evidence="1">
    <location>
        <begin position="52"/>
        <end position="71"/>
    </location>
</feature>
<organism evidence="2 3">
    <name type="scientific">Symbiodinium pilosum</name>
    <name type="common">Dinoflagellate</name>
    <dbReference type="NCBI Taxonomy" id="2952"/>
    <lineage>
        <taxon>Eukaryota</taxon>
        <taxon>Sar</taxon>
        <taxon>Alveolata</taxon>
        <taxon>Dinophyceae</taxon>
        <taxon>Suessiales</taxon>
        <taxon>Symbiodiniaceae</taxon>
        <taxon>Symbiodinium</taxon>
    </lineage>
</organism>